<dbReference type="EMBL" id="BARS01027643">
    <property type="protein sequence ID" value="GAG00132.1"/>
    <property type="molecule type" value="Genomic_DNA"/>
</dbReference>
<proteinExistence type="predicted"/>
<name>X0ULH0_9ZZZZ</name>
<comment type="caution">
    <text evidence="1">The sequence shown here is derived from an EMBL/GenBank/DDBJ whole genome shotgun (WGS) entry which is preliminary data.</text>
</comment>
<organism evidence="1">
    <name type="scientific">marine sediment metagenome</name>
    <dbReference type="NCBI Taxonomy" id="412755"/>
    <lineage>
        <taxon>unclassified sequences</taxon>
        <taxon>metagenomes</taxon>
        <taxon>ecological metagenomes</taxon>
    </lineage>
</organism>
<gene>
    <name evidence="1" type="ORF">S01H1_43396</name>
</gene>
<evidence type="ECO:0000313" key="1">
    <source>
        <dbReference type="EMBL" id="GAG00132.1"/>
    </source>
</evidence>
<protein>
    <submittedName>
        <fullName evidence="1">Uncharacterized protein</fullName>
    </submittedName>
</protein>
<accession>X0ULH0</accession>
<feature type="non-terminal residue" evidence="1">
    <location>
        <position position="38"/>
    </location>
</feature>
<sequence length="38" mass="4643">MTKKSCEKHKKFNFYCEDCQKLNQVDEGRFKYSLLKKP</sequence>
<dbReference type="AlphaFoldDB" id="X0ULH0"/>
<reference evidence="1" key="1">
    <citation type="journal article" date="2014" name="Front. Microbiol.">
        <title>High frequency of phylogenetically diverse reductive dehalogenase-homologous genes in deep subseafloor sedimentary metagenomes.</title>
        <authorList>
            <person name="Kawai M."/>
            <person name="Futagami T."/>
            <person name="Toyoda A."/>
            <person name="Takaki Y."/>
            <person name="Nishi S."/>
            <person name="Hori S."/>
            <person name="Arai W."/>
            <person name="Tsubouchi T."/>
            <person name="Morono Y."/>
            <person name="Uchiyama I."/>
            <person name="Ito T."/>
            <person name="Fujiyama A."/>
            <person name="Inagaki F."/>
            <person name="Takami H."/>
        </authorList>
    </citation>
    <scope>NUCLEOTIDE SEQUENCE</scope>
    <source>
        <strain evidence="1">Expedition CK06-06</strain>
    </source>
</reference>